<dbReference type="RefSeq" id="WP_260795411.1">
    <property type="nucleotide sequence ID" value="NZ_CP093313.1"/>
</dbReference>
<keyword evidence="1" id="KW-0092">Biotin</keyword>
<dbReference type="InterPro" id="IPR000089">
    <property type="entry name" value="Biotin_lipoyl"/>
</dbReference>
<dbReference type="Pfam" id="PF00364">
    <property type="entry name" value="Biotin_lipoyl"/>
    <property type="match status" value="1"/>
</dbReference>
<reference evidence="3" key="1">
    <citation type="submission" date="2021-04" db="EMBL/GenBank/DDBJ databases">
        <title>Phylogenetic analysis of Acidobacteriaceae.</title>
        <authorList>
            <person name="Qiu L."/>
            <person name="Zhang Q."/>
        </authorList>
    </citation>
    <scope>NUCLEOTIDE SEQUENCE</scope>
    <source>
        <strain evidence="3">DSM 25168</strain>
    </source>
</reference>
<dbReference type="Proteomes" id="UP001059380">
    <property type="component" value="Chromosome"/>
</dbReference>
<dbReference type="InterPro" id="IPR011053">
    <property type="entry name" value="Single_hybrid_motif"/>
</dbReference>
<dbReference type="EMBL" id="CP093313">
    <property type="protein sequence ID" value="UWZ85806.1"/>
    <property type="molecule type" value="Genomic_DNA"/>
</dbReference>
<keyword evidence="4" id="KW-1185">Reference proteome</keyword>
<evidence type="ECO:0000259" key="2">
    <source>
        <dbReference type="PROSITE" id="PS50968"/>
    </source>
</evidence>
<dbReference type="AlphaFoldDB" id="A0A9J7BXP0"/>
<dbReference type="PROSITE" id="PS50968">
    <property type="entry name" value="BIOTINYL_LIPOYL"/>
    <property type="match status" value="1"/>
</dbReference>
<dbReference type="PANTHER" id="PTHR45266">
    <property type="entry name" value="OXALOACETATE DECARBOXYLASE ALPHA CHAIN"/>
    <property type="match status" value="1"/>
</dbReference>
<dbReference type="InterPro" id="IPR050709">
    <property type="entry name" value="Biotin_Carboxyl_Carrier/Decarb"/>
</dbReference>
<name>A0A9J7BXP0_9BACT</name>
<protein>
    <submittedName>
        <fullName evidence="3">Acetyl-CoA carboxylase biotin carboxyl carrier protein subunit</fullName>
    </submittedName>
</protein>
<dbReference type="InterPro" id="IPR001882">
    <property type="entry name" value="Biotin_BS"/>
</dbReference>
<evidence type="ECO:0000313" key="3">
    <source>
        <dbReference type="EMBL" id="UWZ85806.1"/>
    </source>
</evidence>
<feature type="domain" description="Lipoyl-binding" evidence="2">
    <location>
        <begin position="49"/>
        <end position="125"/>
    </location>
</feature>
<sequence length="132" mass="13896">MKLRITIAGNVYEAEVEVLDEEEVAAPYVAPPAPVYVPAVSVPPTSGNAFDNDLSNGIRRSPVTGLVIRVPVAPGQSVEAGELLLVLEAMKMETQVTAPRAGTVQKVHVEPGNSVKVGQVLVELEARDGEKG</sequence>
<proteinExistence type="predicted"/>
<evidence type="ECO:0000256" key="1">
    <source>
        <dbReference type="ARBA" id="ARBA00023267"/>
    </source>
</evidence>
<dbReference type="Gene3D" id="2.40.50.100">
    <property type="match status" value="1"/>
</dbReference>
<dbReference type="PANTHER" id="PTHR45266:SF3">
    <property type="entry name" value="OXALOACETATE DECARBOXYLASE ALPHA CHAIN"/>
    <property type="match status" value="1"/>
</dbReference>
<accession>A0A9J7BXP0</accession>
<dbReference type="SUPFAM" id="SSF51230">
    <property type="entry name" value="Single hybrid motif"/>
    <property type="match status" value="1"/>
</dbReference>
<organism evidence="3 4">
    <name type="scientific">Occallatibacter riparius</name>
    <dbReference type="NCBI Taxonomy" id="1002689"/>
    <lineage>
        <taxon>Bacteria</taxon>
        <taxon>Pseudomonadati</taxon>
        <taxon>Acidobacteriota</taxon>
        <taxon>Terriglobia</taxon>
        <taxon>Terriglobales</taxon>
        <taxon>Acidobacteriaceae</taxon>
        <taxon>Occallatibacter</taxon>
    </lineage>
</organism>
<gene>
    <name evidence="3" type="ORF">MOP44_07625</name>
</gene>
<dbReference type="CDD" id="cd06850">
    <property type="entry name" value="biotinyl_domain"/>
    <property type="match status" value="1"/>
</dbReference>
<dbReference type="FunFam" id="2.40.50.100:FF:000003">
    <property type="entry name" value="Acetyl-CoA carboxylase biotin carboxyl carrier protein"/>
    <property type="match status" value="1"/>
</dbReference>
<dbReference type="PROSITE" id="PS00188">
    <property type="entry name" value="BIOTIN"/>
    <property type="match status" value="1"/>
</dbReference>
<evidence type="ECO:0000313" key="4">
    <source>
        <dbReference type="Proteomes" id="UP001059380"/>
    </source>
</evidence>
<dbReference type="KEGG" id="orp:MOP44_07625"/>